<dbReference type="SUPFAM" id="SSF53474">
    <property type="entry name" value="alpha/beta-Hydrolases"/>
    <property type="match status" value="1"/>
</dbReference>
<gene>
    <name evidence="2" type="ORF">GC101_15480</name>
</gene>
<evidence type="ECO:0000313" key="2">
    <source>
        <dbReference type="EMBL" id="NOU80271.1"/>
    </source>
</evidence>
<dbReference type="InterPro" id="IPR029058">
    <property type="entry name" value="AB_hydrolase_fold"/>
</dbReference>
<dbReference type="InterPro" id="IPR011049">
    <property type="entry name" value="Serralysin-like_metalloprot_C"/>
</dbReference>
<dbReference type="InterPro" id="IPR018511">
    <property type="entry name" value="Hemolysin-typ_Ca-bd_CS"/>
</dbReference>
<dbReference type="PANTHER" id="PTHR39431:SF1">
    <property type="entry name" value="FRPA_C-RELATED PROTEIN"/>
    <property type="match status" value="1"/>
</dbReference>
<comment type="caution">
    <text evidence="2">The sequence shown here is derived from an EMBL/GenBank/DDBJ whole genome shotgun (WGS) entry which is preliminary data.</text>
</comment>
<sequence length="1145" mass="125898">MNYKPNYKKRGMRMVTELEYLELCEMIYPGKAPGNEDTDGISMNKTINKDFLGGESSWNYLGRVYDGVGLYCAALRNVSENEITFVFRGSNSSFFDLDGDWLGENANLNWSTHQVNQSRRLVNAVLEEYGDQSNYSFTGHSLGGKLAQTLLIEGIEGHFGENVKNNFKKAVIFNAAPTHNGDLNEPKLSRSKEDYPVNHYILDGEVLNSFVPGKHFGKQTALPLSNKVGNGSDPLSRHSRFDMFKYYMSKNGNLSTVEVNGMNGEYNEILHGRDSSDTITGYGGNDTLFGEKGSDTYRFFKDDGQDIIMEVNDSKSNMDKLVIYGHSYNNTFIKFAINKNYGNYNSVISVIITFGGSSDSITLEYSKSTNNSYSASVEQIIFAEDNNKIIWMKNEISDVVKNYKPKYNVPIELEKIVNPEKAYIDPVVLDLDSNDNNNTVGVNDSSVYFDHNGDGFAEKTGWVNPEDGLLVRDINKDGLINNGSELFGQYTVLKDGQLAKTGFQALLDLDANGDQVINQMDADFQQLQVWKDVNSDGITDKNELFTLNELGITELILKDHGNLYLEDEYTGNSETGQASYATNDGEGHSMIEYRMKTAPYDTVANEWLEEPEVIQLLPDVAGSGILYSLHQTMMRDASGQLKLWVQQFQTETDLLVRNNLLDRMIYKWTGADQVEPDSRGGIVDAQKLVVIEKYYGVSQPGYVPPGDTAGTILEFYNDIKENVYAQLMAQTHLAFLYDEVSIVWGNDKFVVDLSGVQTRLQSSLLGGSSLAKLQLGEFMRTAKQLYNADAIGLSKFGNYFSSQNIEWAWIVESNLKSSIMGTSQGELLTGTEGDDAISGGDGNDILNGTKGNDALFGGLGNDTYMIGKDSGTVQIYEEDATAGNTDKILLGDGILPDNVKLRRDQNDLIVSIDDSANKINVRNFFKSEKQRIESIVFVNGNIWDVDYILNHAFTETNGTDQLDTFYGTSNNDKYRAGAGDDTAFGGAGHDTIMGEAGNDYLAGQSGNDTLDGGTGNDYLDGGIGNDTYIFGKGYGSDTIIDSDSTEGNYDRVLFNAGLLPSEITIVRNGTNLELVVTGTSDKLKIINYFGATSSVVEALSFSDGTVWDYNYVLNNAITPAVGAAGVTLTGTSGNDVLQGGVGNDK</sequence>
<dbReference type="Pfam" id="PF26363">
    <property type="entry name" value="Phospholipase-like"/>
    <property type="match status" value="1"/>
</dbReference>
<dbReference type="Gene3D" id="2.150.10.10">
    <property type="entry name" value="Serralysin-like metalloprotease, C-terminal"/>
    <property type="match status" value="3"/>
</dbReference>
<evidence type="ECO:0000259" key="1">
    <source>
        <dbReference type="Pfam" id="PF06594"/>
    </source>
</evidence>
<reference evidence="2 3" key="1">
    <citation type="submission" date="2019-10" db="EMBL/GenBank/DDBJ databases">
        <title>Description of Paenibacillus terricola sp. nov.</title>
        <authorList>
            <person name="Carlier A."/>
            <person name="Qi S."/>
        </authorList>
    </citation>
    <scope>NUCLEOTIDE SEQUENCE [LARGE SCALE GENOMIC DNA]</scope>
    <source>
        <strain evidence="2 3">LMG 31459</strain>
    </source>
</reference>
<protein>
    <recommendedName>
        <fullName evidence="1">Haemolysin-type calcium binding-related domain-containing protein</fullName>
    </recommendedName>
</protein>
<feature type="domain" description="Haemolysin-type calcium binding-related" evidence="1">
    <location>
        <begin position="907"/>
        <end position="946"/>
    </location>
</feature>
<dbReference type="InterPro" id="IPR010566">
    <property type="entry name" value="Haemolys_ca-bd"/>
</dbReference>
<evidence type="ECO:0000313" key="3">
    <source>
        <dbReference type="Proteomes" id="UP000596857"/>
    </source>
</evidence>
<dbReference type="PANTHER" id="PTHR39431">
    <property type="entry name" value="FRPA/C-RELATED PROTEIN"/>
    <property type="match status" value="1"/>
</dbReference>
<dbReference type="InterPro" id="IPR001343">
    <property type="entry name" value="Hemolysn_Ca-bd"/>
</dbReference>
<dbReference type="PROSITE" id="PS00330">
    <property type="entry name" value="HEMOLYSIN_CALCIUM"/>
    <property type="match status" value="3"/>
</dbReference>
<dbReference type="Pfam" id="PF06594">
    <property type="entry name" value="HCBP_related"/>
    <property type="match status" value="2"/>
</dbReference>
<name>A0ABX1YJG5_9BACL</name>
<proteinExistence type="predicted"/>
<feature type="domain" description="Haemolysin-type calcium binding-related" evidence="1">
    <location>
        <begin position="1071"/>
        <end position="1110"/>
    </location>
</feature>
<accession>A0ABX1YJG5</accession>
<dbReference type="Proteomes" id="UP000596857">
    <property type="component" value="Unassembled WGS sequence"/>
</dbReference>
<dbReference type="SUPFAM" id="SSF51120">
    <property type="entry name" value="beta-Roll"/>
    <property type="match status" value="3"/>
</dbReference>
<dbReference type="PRINTS" id="PR00313">
    <property type="entry name" value="CABNDNGRPT"/>
</dbReference>
<dbReference type="EMBL" id="WHOB01000042">
    <property type="protein sequence ID" value="NOU80271.1"/>
    <property type="molecule type" value="Genomic_DNA"/>
</dbReference>
<keyword evidence="3" id="KW-1185">Reference proteome</keyword>
<feature type="non-terminal residue" evidence="2">
    <location>
        <position position="1145"/>
    </location>
</feature>
<organism evidence="2 3">
    <name type="scientific">Paenibacillus phytohabitans</name>
    <dbReference type="NCBI Taxonomy" id="2654978"/>
    <lineage>
        <taxon>Bacteria</taxon>
        <taxon>Bacillati</taxon>
        <taxon>Bacillota</taxon>
        <taxon>Bacilli</taxon>
        <taxon>Bacillales</taxon>
        <taxon>Paenibacillaceae</taxon>
        <taxon>Paenibacillus</taxon>
    </lineage>
</organism>
<dbReference type="Pfam" id="PF00353">
    <property type="entry name" value="HemolysinCabind"/>
    <property type="match status" value="5"/>
</dbReference>